<feature type="region of interest" description="Disordered" evidence="5">
    <location>
        <begin position="938"/>
        <end position="1001"/>
    </location>
</feature>
<dbReference type="RefSeq" id="XP_008620405.1">
    <property type="nucleotide sequence ID" value="XM_008622183.1"/>
</dbReference>
<keyword evidence="1" id="KW-0479">Metal-binding</keyword>
<evidence type="ECO:0000256" key="4">
    <source>
        <dbReference type="PROSITE-ProRule" id="PRU00091"/>
    </source>
</evidence>
<feature type="region of interest" description="Disordered" evidence="5">
    <location>
        <begin position="382"/>
        <end position="408"/>
    </location>
</feature>
<dbReference type="InParanoid" id="T0PYN5"/>
<dbReference type="OMA" id="SLSINWM"/>
<keyword evidence="3" id="KW-0862">Zinc</keyword>
<dbReference type="SUPFAM" id="SSF57903">
    <property type="entry name" value="FYVE/PHD zinc finger"/>
    <property type="match status" value="4"/>
</dbReference>
<dbReference type="CDD" id="cd15745">
    <property type="entry name" value="FYVE_RUFY4"/>
    <property type="match status" value="1"/>
</dbReference>
<dbReference type="InterPro" id="IPR017455">
    <property type="entry name" value="Znf_FYVE-rel"/>
</dbReference>
<dbReference type="InterPro" id="IPR011011">
    <property type="entry name" value="Znf_FYVE_PHD"/>
</dbReference>
<gene>
    <name evidence="7" type="ORF">SDRG_15994</name>
</gene>
<feature type="domain" description="FYVE-type" evidence="6">
    <location>
        <begin position="876"/>
        <end position="932"/>
    </location>
</feature>
<dbReference type="PANTHER" id="PTHR43102">
    <property type="entry name" value="SLR1143 PROTEIN"/>
    <property type="match status" value="1"/>
</dbReference>
<dbReference type="VEuPathDB" id="FungiDB:SDRG_15994"/>
<evidence type="ECO:0000256" key="1">
    <source>
        <dbReference type="ARBA" id="ARBA00022723"/>
    </source>
</evidence>
<feature type="compositionally biased region" description="Low complexity" evidence="5">
    <location>
        <begin position="938"/>
        <end position="947"/>
    </location>
</feature>
<evidence type="ECO:0000256" key="5">
    <source>
        <dbReference type="SAM" id="MobiDB-lite"/>
    </source>
</evidence>
<dbReference type="STRING" id="1156394.T0PYN5"/>
<dbReference type="SMART" id="SM00064">
    <property type="entry name" value="FYVE"/>
    <property type="match status" value="3"/>
</dbReference>
<dbReference type="InterPro" id="IPR023393">
    <property type="entry name" value="START-like_dom_sf"/>
</dbReference>
<accession>T0PYN5</accession>
<keyword evidence="8" id="KW-1185">Reference proteome</keyword>
<dbReference type="Gene3D" id="3.30.40.10">
    <property type="entry name" value="Zinc/RING finger domain, C3HC4 (zinc finger)"/>
    <property type="match status" value="2"/>
</dbReference>
<dbReference type="InterPro" id="IPR000306">
    <property type="entry name" value="Znf_FYVE"/>
</dbReference>
<dbReference type="GeneID" id="19956721"/>
<feature type="compositionally biased region" description="Polar residues" evidence="5">
    <location>
        <begin position="1322"/>
        <end position="1342"/>
    </location>
</feature>
<reference evidence="7 8" key="1">
    <citation type="submission" date="2012-04" db="EMBL/GenBank/DDBJ databases">
        <title>The Genome Sequence of Saprolegnia declina VS20.</title>
        <authorList>
            <consortium name="The Broad Institute Genome Sequencing Platform"/>
            <person name="Russ C."/>
            <person name="Nusbaum C."/>
            <person name="Tyler B."/>
            <person name="van West P."/>
            <person name="Dieguez-Uribeondo J."/>
            <person name="de Bruijn I."/>
            <person name="Tripathy S."/>
            <person name="Jiang R."/>
            <person name="Young S.K."/>
            <person name="Zeng Q."/>
            <person name="Gargeya S."/>
            <person name="Fitzgerald M."/>
            <person name="Haas B."/>
            <person name="Abouelleil A."/>
            <person name="Alvarado L."/>
            <person name="Arachchi H.M."/>
            <person name="Berlin A."/>
            <person name="Chapman S.B."/>
            <person name="Goldberg J."/>
            <person name="Griggs A."/>
            <person name="Gujja S."/>
            <person name="Hansen M."/>
            <person name="Howarth C."/>
            <person name="Imamovic A."/>
            <person name="Larimer J."/>
            <person name="McCowen C."/>
            <person name="Montmayeur A."/>
            <person name="Murphy C."/>
            <person name="Neiman D."/>
            <person name="Pearson M."/>
            <person name="Priest M."/>
            <person name="Roberts A."/>
            <person name="Saif S."/>
            <person name="Shea T."/>
            <person name="Sisk P."/>
            <person name="Sykes S."/>
            <person name="Wortman J."/>
            <person name="Nusbaum C."/>
            <person name="Birren B."/>
        </authorList>
    </citation>
    <scope>NUCLEOTIDE SEQUENCE [LARGE SCALE GENOMIC DNA]</scope>
    <source>
        <strain evidence="7 8">VS20</strain>
    </source>
</reference>
<keyword evidence="2 4" id="KW-0863">Zinc-finger</keyword>
<feature type="domain" description="FYVE-type" evidence="6">
    <location>
        <begin position="1603"/>
        <end position="1662"/>
    </location>
</feature>
<dbReference type="SUPFAM" id="SSF55961">
    <property type="entry name" value="Bet v1-like"/>
    <property type="match status" value="2"/>
</dbReference>
<sequence>MDALLRHQIAARLAQSNCSSATGTPPSTSSSTSASSAASTMHNPHILAGIATTPASMFPIVEKKFKIQVNDEMERKLCLIGQSRALGLLSDFHLVPLRESNGVALYEIADDQQLYTMKGSVLIPSSSVADVMAFLAVPTTDRFRYVFGELFGTLFLEGTVLHAADATKMAPDESLSINWMALQNAKHTLAHRDYVFLKYGTRLENAPRPSPNGKKRGVFTHPSEERVGVQIWESLELDSCPPLPDSLHVQRHKFRRSGFVIARDLTRNAVRVSIFLSELHGSSDVSHLTQIWLSNMLVCLSRFSHVLVSHHLSLMELKTSFPADDAVCESCAKTRPKPRLWCCVCAKPFCPKCVDTRSVRQKNATIDVRVCNRCATLAMRAPAKPPSLAPPPIEPEPEEEKKRHAPRRIRCSPDDVERWRTLGRSVASELVTYTSLDTEYIGASSHHPDVLFYEARPPHEAIRRATVTLPGTPLHAVLNRLAFLETDHLRHILLHLFGELFTAGALLYSSPSEGNERVEVVEIEGKTIGRSRLLQYINLLPDGLGVVVWESLSDDKLWHQCGFVIEPIRGTRVSFFVGSLKLHKVLESLRLHKLLSVLPFGDKCDLCRQRNPPSPPSSPELAVLHEESEVVPPPPPLPDPLPLNAVLAKNLQSLGHMRADDLLAAVAEPMPFVKETRGVALFAQTTSELLIVKAVVLVPFLNIPDVLDVLAMETTQAFELTLRHLWGPLLVEGEVLYASKNESTLQVHAMVLENDLEYLFIQCAKSNDDETRTAVVWESIELDDYPLVAPRRRHRLHHCGYVVEEALQGENPAVQISWVMSQPLLHEDDDKDEVLEHGLPVDWLPVLAKATERAWTDAVIDHRLTQAAPVAVAPVDPMATSCASCRQTFGRTLTNRQFCVVCGDAVCLGCSSTRQLFAGPCSVCNGCLHMHTTQLLRRSSLPTSAPASPVPVPRRPPPQHSMSSSSSSALSRTNSAHENGKSMSRTNSAHENRQPRQLQLSPDRLQALEKLGRQVASELCSDMNAVPLKDAANGVQLFEVDDGSVYTMKATITLPKVQSHDLLAMLSMPTTKHLHYVFDELFQHLFVDGKVLFNNAKTSATSSNLSVLWILFQSARAHLPQREYVLLQAQHTFGSTAVSVWESIDVDVDGLVRKSVAPPPPLGSLVPDVPFNAVRLNLHRSGFVLQDIHGGTPACRISFFLSENHHQRPQVSSTTKYWLTTMVSMISDLHTVFAGYQLSHLPLVDASEPPPAKCPHCYKAFSLVRVKHACRICGTFICNKCCESKRLIFVKDPIRVCHRCIQGAVNTGPLKATVIRDLMGSPSTESSKLTSQLSLSMTNSGTGAPRRTDDAPMVYKRPSRVHISSEFAAGLRARGQELVAHLLSDRPTLTPVKELNGVQLYEAEEKGVYSVKGTLILPNYAVADVLTLLEMPVTDCFVTTMEDIFGSIFYNGSVLYGDTRSQDSLSINWMELRNAKPHLPHRDFVFFKYGTVWDRAVCPTDVERTVGVSIWESLDLPEACPPAPLASNTVRVALRQCGFLVEELVSRQNLRLTFVLHENISGRKAVSTNTRLWMHKVVSAIGDVNTAILSRYLAECNLLTHFSKAGPLCVICAKSFSILRRKANCCVCGDECCHKCSEIKKIRSGKTLREVRVCILCLAPAKVSLQRIVPSATAPTDCIVIR</sequence>
<feature type="region of interest" description="Disordered" evidence="5">
    <location>
        <begin position="16"/>
        <end position="38"/>
    </location>
</feature>
<evidence type="ECO:0000313" key="7">
    <source>
        <dbReference type="EMBL" id="EQC26190.1"/>
    </source>
</evidence>
<dbReference type="Proteomes" id="UP000030762">
    <property type="component" value="Unassembled WGS sequence"/>
</dbReference>
<feature type="compositionally biased region" description="Pro residues" evidence="5">
    <location>
        <begin position="383"/>
        <end position="394"/>
    </location>
</feature>
<dbReference type="PANTHER" id="PTHR43102:SF2">
    <property type="entry name" value="GAF DOMAIN-CONTAINING PROTEIN"/>
    <property type="match status" value="1"/>
</dbReference>
<evidence type="ECO:0000256" key="3">
    <source>
        <dbReference type="ARBA" id="ARBA00022833"/>
    </source>
</evidence>
<dbReference type="InterPro" id="IPR013083">
    <property type="entry name" value="Znf_RING/FYVE/PHD"/>
</dbReference>
<evidence type="ECO:0000313" key="8">
    <source>
        <dbReference type="Proteomes" id="UP000030762"/>
    </source>
</evidence>
<dbReference type="Pfam" id="PF01363">
    <property type="entry name" value="FYVE"/>
    <property type="match status" value="1"/>
</dbReference>
<feature type="region of interest" description="Disordered" evidence="5">
    <location>
        <begin position="1322"/>
        <end position="1351"/>
    </location>
</feature>
<feature type="compositionally biased region" description="Low complexity" evidence="5">
    <location>
        <begin position="961"/>
        <end position="974"/>
    </location>
</feature>
<organism evidence="7 8">
    <name type="scientific">Saprolegnia diclina (strain VS20)</name>
    <dbReference type="NCBI Taxonomy" id="1156394"/>
    <lineage>
        <taxon>Eukaryota</taxon>
        <taxon>Sar</taxon>
        <taxon>Stramenopiles</taxon>
        <taxon>Oomycota</taxon>
        <taxon>Saprolegniomycetes</taxon>
        <taxon>Saprolegniales</taxon>
        <taxon>Saprolegniaceae</taxon>
        <taxon>Saprolegnia</taxon>
    </lineage>
</organism>
<evidence type="ECO:0000256" key="2">
    <source>
        <dbReference type="ARBA" id="ARBA00022771"/>
    </source>
</evidence>
<proteinExistence type="predicted"/>
<dbReference type="GO" id="GO:0008270">
    <property type="term" value="F:zinc ion binding"/>
    <property type="evidence" value="ECO:0007669"/>
    <property type="project" value="UniProtKB-KW"/>
</dbReference>
<feature type="compositionally biased region" description="Low complexity" evidence="5">
    <location>
        <begin position="19"/>
        <end position="38"/>
    </location>
</feature>
<feature type="compositionally biased region" description="Pro residues" evidence="5">
    <location>
        <begin position="948"/>
        <end position="959"/>
    </location>
</feature>
<dbReference type="PROSITE" id="PS50178">
    <property type="entry name" value="ZF_FYVE"/>
    <property type="match status" value="3"/>
</dbReference>
<dbReference type="OrthoDB" id="68169at2759"/>
<dbReference type="EMBL" id="JH767239">
    <property type="protein sequence ID" value="EQC26190.1"/>
    <property type="molecule type" value="Genomic_DNA"/>
</dbReference>
<evidence type="ECO:0000259" key="6">
    <source>
        <dbReference type="PROSITE" id="PS50178"/>
    </source>
</evidence>
<dbReference type="Gene3D" id="3.30.530.20">
    <property type="match status" value="3"/>
</dbReference>
<feature type="domain" description="FYVE-type" evidence="6">
    <location>
        <begin position="1248"/>
        <end position="1305"/>
    </location>
</feature>
<name>T0PYN5_SAPDV</name>
<protein>
    <recommendedName>
        <fullName evidence="6">FYVE-type domain-containing protein</fullName>
    </recommendedName>
</protein>